<feature type="domain" description="Rhodanese" evidence="4">
    <location>
        <begin position="17"/>
        <end position="136"/>
    </location>
</feature>
<evidence type="ECO:0000259" key="4">
    <source>
        <dbReference type="PROSITE" id="PS50206"/>
    </source>
</evidence>
<dbReference type="PANTHER" id="PTHR11364">
    <property type="entry name" value="THIOSULFATE SULFERTANSFERASE"/>
    <property type="match status" value="1"/>
</dbReference>
<keyword evidence="1" id="KW-0808">Transferase</keyword>
<dbReference type="Pfam" id="PF00581">
    <property type="entry name" value="Rhodanese"/>
    <property type="match status" value="2"/>
</dbReference>
<dbReference type="GO" id="GO:0004792">
    <property type="term" value="F:thiosulfate-cyanide sulfurtransferase activity"/>
    <property type="evidence" value="ECO:0007669"/>
    <property type="project" value="InterPro"/>
</dbReference>
<dbReference type="SUPFAM" id="SSF52821">
    <property type="entry name" value="Rhodanese/Cell cycle control phosphatase"/>
    <property type="match status" value="2"/>
</dbReference>
<dbReference type="PROSITE" id="PS50206">
    <property type="entry name" value="RHODANESE_3"/>
    <property type="match status" value="2"/>
</dbReference>
<organism evidence="5 6">
    <name type="scientific">Arthrobacter gengyunqii</name>
    <dbReference type="NCBI Taxonomy" id="2886940"/>
    <lineage>
        <taxon>Bacteria</taxon>
        <taxon>Bacillati</taxon>
        <taxon>Actinomycetota</taxon>
        <taxon>Actinomycetes</taxon>
        <taxon>Micrococcales</taxon>
        <taxon>Micrococcaceae</taxon>
        <taxon>Arthrobacter</taxon>
    </lineage>
</organism>
<dbReference type="RefSeq" id="WP_227906336.1">
    <property type="nucleotide sequence ID" value="NZ_CP095461.1"/>
</dbReference>
<proteinExistence type="predicted"/>
<keyword evidence="2" id="KW-0677">Repeat</keyword>
<evidence type="ECO:0000313" key="6">
    <source>
        <dbReference type="Proteomes" id="UP001139264"/>
    </source>
</evidence>
<evidence type="ECO:0000256" key="3">
    <source>
        <dbReference type="SAM" id="MobiDB-lite"/>
    </source>
</evidence>
<protein>
    <submittedName>
        <fullName evidence="5">Sulfurtransferase</fullName>
    </submittedName>
</protein>
<dbReference type="InterPro" id="IPR045078">
    <property type="entry name" value="TST/MPST-like"/>
</dbReference>
<feature type="region of interest" description="Disordered" evidence="3">
    <location>
        <begin position="181"/>
        <end position="209"/>
    </location>
</feature>
<dbReference type="InterPro" id="IPR001763">
    <property type="entry name" value="Rhodanese-like_dom"/>
</dbReference>
<evidence type="ECO:0000313" key="5">
    <source>
        <dbReference type="EMBL" id="MCC3267897.1"/>
    </source>
</evidence>
<dbReference type="InterPro" id="IPR036873">
    <property type="entry name" value="Rhodanese-like_dom_sf"/>
</dbReference>
<evidence type="ECO:0000256" key="1">
    <source>
        <dbReference type="ARBA" id="ARBA00022679"/>
    </source>
</evidence>
<dbReference type="EMBL" id="JAJFZP010000002">
    <property type="protein sequence ID" value="MCC3267897.1"/>
    <property type="molecule type" value="Genomic_DNA"/>
</dbReference>
<dbReference type="Proteomes" id="UP001139264">
    <property type="component" value="Unassembled WGS sequence"/>
</dbReference>
<feature type="domain" description="Rhodanese" evidence="4">
    <location>
        <begin position="164"/>
        <end position="275"/>
    </location>
</feature>
<feature type="compositionally biased region" description="Polar residues" evidence="3">
    <location>
        <begin position="200"/>
        <end position="209"/>
    </location>
</feature>
<gene>
    <name evidence="5" type="ORF">LJ751_00780</name>
</gene>
<reference evidence="5" key="1">
    <citation type="submission" date="2021-10" db="EMBL/GenBank/DDBJ databases">
        <title>Novel species in genus Arthrobacter.</title>
        <authorList>
            <person name="Liu Y."/>
        </authorList>
    </citation>
    <scope>NUCLEOTIDE SEQUENCE</scope>
    <source>
        <strain evidence="5">Zg-Y809</strain>
    </source>
</reference>
<dbReference type="PANTHER" id="PTHR11364:SF27">
    <property type="entry name" value="SULFURTRANSFERASE"/>
    <property type="match status" value="1"/>
</dbReference>
<dbReference type="PROSITE" id="PS00380">
    <property type="entry name" value="RHODANESE_1"/>
    <property type="match status" value="1"/>
</dbReference>
<dbReference type="CDD" id="cd01448">
    <property type="entry name" value="TST_Repeat_1"/>
    <property type="match status" value="1"/>
</dbReference>
<accession>A0A9X1S5L6</accession>
<evidence type="ECO:0000256" key="2">
    <source>
        <dbReference type="ARBA" id="ARBA00022737"/>
    </source>
</evidence>
<name>A0A9X1S5L6_9MICC</name>
<feature type="region of interest" description="Disordered" evidence="3">
    <location>
        <begin position="268"/>
        <end position="290"/>
    </location>
</feature>
<comment type="caution">
    <text evidence="5">The sequence shown here is derived from an EMBL/GenBank/DDBJ whole genome shotgun (WGS) entry which is preliminary data.</text>
</comment>
<sequence>MSGPVIDVHALQELLAKGEPVVLLDVRWALGHTDGHKQFERGHIPGAVYVDLEKELAAPAGNGSAGRHPLPDPEDFHRTVRRWGVNAGDTVVVYDAVSGTSAARAWWLLRHAGLEDVYLLDGGVVAWHRAGFALQGGAVVPAPGNVELSWGRMPVLEMWDVPAVVAAGRLLDARARDRYRGDREPVDPQAGHIPGAVNAPTPQNLTEQGTFRTPEELRAAYEALGVRREAPVAVYCGSGISAAHDVVALEMAGYRAALYPGSWSQWSSTKGSPVEVGTQAGEWPGTVKKR</sequence>
<dbReference type="SMART" id="SM00450">
    <property type="entry name" value="RHOD"/>
    <property type="match status" value="2"/>
</dbReference>
<dbReference type="AlphaFoldDB" id="A0A9X1S5L6"/>
<dbReference type="Gene3D" id="3.40.250.10">
    <property type="entry name" value="Rhodanese-like domain"/>
    <property type="match status" value="2"/>
</dbReference>
<dbReference type="CDD" id="cd01449">
    <property type="entry name" value="TST_Repeat_2"/>
    <property type="match status" value="1"/>
</dbReference>
<dbReference type="InterPro" id="IPR001307">
    <property type="entry name" value="Thiosulphate_STrfase_CS"/>
</dbReference>